<keyword evidence="1" id="KW-0732">Signal</keyword>
<dbReference type="AlphaFoldDB" id="A0A927MP23"/>
<comment type="caution">
    <text evidence="3">The sequence shown here is derived from an EMBL/GenBank/DDBJ whole genome shotgun (WGS) entry which is preliminary data.</text>
</comment>
<evidence type="ECO:0000313" key="4">
    <source>
        <dbReference type="Proteomes" id="UP000658225"/>
    </source>
</evidence>
<evidence type="ECO:0000259" key="2">
    <source>
        <dbReference type="PROSITE" id="PS51272"/>
    </source>
</evidence>
<gene>
    <name evidence="3" type="ORF">H4683_003783</name>
</gene>
<dbReference type="EMBL" id="JADBEL010000032">
    <property type="protein sequence ID" value="MBE1556657.1"/>
    <property type="molecule type" value="Genomic_DNA"/>
</dbReference>
<dbReference type="PROSITE" id="PS51272">
    <property type="entry name" value="SLH"/>
    <property type="match status" value="3"/>
</dbReference>
<dbReference type="Pfam" id="PF00395">
    <property type="entry name" value="SLH"/>
    <property type="match status" value="3"/>
</dbReference>
<feature type="domain" description="SLH" evidence="2">
    <location>
        <begin position="583"/>
        <end position="646"/>
    </location>
</feature>
<feature type="signal peptide" evidence="1">
    <location>
        <begin position="1"/>
        <end position="27"/>
    </location>
</feature>
<dbReference type="RefSeq" id="WP_192600285.1">
    <property type="nucleotide sequence ID" value="NZ_JADBEL010000032.1"/>
</dbReference>
<feature type="domain" description="SLH" evidence="2">
    <location>
        <begin position="647"/>
        <end position="702"/>
    </location>
</feature>
<feature type="domain" description="SLH" evidence="2">
    <location>
        <begin position="703"/>
        <end position="758"/>
    </location>
</feature>
<proteinExistence type="predicted"/>
<reference evidence="3" key="1">
    <citation type="submission" date="2020-10" db="EMBL/GenBank/DDBJ databases">
        <title>Genomic Encyclopedia of Type Strains, Phase IV (KMG-IV): sequencing the most valuable type-strain genomes for metagenomic binning, comparative biology and taxonomic classification.</title>
        <authorList>
            <person name="Goeker M."/>
        </authorList>
    </citation>
    <scope>NUCLEOTIDE SEQUENCE</scope>
    <source>
        <strain evidence="3">DSM 13886</strain>
    </source>
</reference>
<keyword evidence="4" id="KW-1185">Reference proteome</keyword>
<dbReference type="PANTHER" id="PTHR40446">
    <property type="entry name" value="N-ACETYLGLUCOSAMINE-1-PHOSPHODIESTER ALPHA-N-ACETYLGLUCOSAMINIDASE"/>
    <property type="match status" value="1"/>
</dbReference>
<organism evidence="3 4">
    <name type="scientific">Sporosarcina limicola</name>
    <dbReference type="NCBI Taxonomy" id="34101"/>
    <lineage>
        <taxon>Bacteria</taxon>
        <taxon>Bacillati</taxon>
        <taxon>Bacillota</taxon>
        <taxon>Bacilli</taxon>
        <taxon>Bacillales</taxon>
        <taxon>Caryophanaceae</taxon>
        <taxon>Sporosarcina</taxon>
    </lineage>
</organism>
<dbReference type="Gene3D" id="2.60.40.1080">
    <property type="match status" value="1"/>
</dbReference>
<accession>A0A927MP23</accession>
<dbReference type="InterPro" id="IPR018711">
    <property type="entry name" value="NAGPA"/>
</dbReference>
<dbReference type="Pfam" id="PF09992">
    <property type="entry name" value="NAGPA"/>
    <property type="match status" value="1"/>
</dbReference>
<name>A0A927MP23_9BACL</name>
<feature type="chain" id="PRO_5037955164" evidence="1">
    <location>
        <begin position="28"/>
        <end position="758"/>
    </location>
</feature>
<sequence length="758" mass="81783">MKIFSKKITMTAIATSLIFAIPAGALAKQQSVKSTPVSSGVTYSQSINAGTNYINQLEVNLGDPYTKIGIGLPAPIAKTQTTTSLANRDSRDDNRVVGAVNASFFDMNSGLPMYLISQGNEIVNGGVISDLSKYYVSQPIAFGVTKDGLAEIDYFKFNVHVGFEGSNHLMTGLNRERQADETIVFTPQYISQYTNSNEYGIEIVVDTGQPITSTHYGQQLTGQVVKVRPYGSKEKVEIPKNGFVVSVHGLKGLEKFKNLQPGNNISLSLSMDEKWMESEFMLASGPMLLKDGKPNITMDTSNWRASSRTARTAIAISKDKKKVHLVTVDNRKGYSNGMTLPQFARYLADQGYDRALNFDGGGSTAMGVRNQGSNTIVLANRTTNSAERRVSAIIEAISTAPLSDPAHISVSRNKVGTMLVGSNASVVLSYVLDTYYNPLKVDMAMIEVLSDNGSVSASGLSYTAVKAGEDRVTVQYGGAKQSFPVTVADAPTKLTIIPSASKIKPGASVSFKATATDAQGKPIIYSPEQLKWSVSGDIGTITESGSFKASTKAGKGQVSVTLGTKTTSILIEVGDGVSTPPVSSSTFKDIPTNYTFYTEIHSLKELGFIKGDVNGKFNPSNSLSREHAAVILSRVFNLDTTKVGVQKFKDVPQKHRYFNEINAIANANLVGGKGDGRFDSTGQLTRAQMAAILVKAYGLTGESTKKFKDVPASHWAYKQVHILANHKITTGNERGNFKPNIPVNRAQFSAFLYRSLNR</sequence>
<dbReference type="Proteomes" id="UP000658225">
    <property type="component" value="Unassembled WGS sequence"/>
</dbReference>
<evidence type="ECO:0000313" key="3">
    <source>
        <dbReference type="EMBL" id="MBE1556657.1"/>
    </source>
</evidence>
<protein>
    <submittedName>
        <fullName evidence="3">Exopolysaccharide biosynthesis protein</fullName>
    </submittedName>
</protein>
<dbReference type="PANTHER" id="PTHR40446:SF2">
    <property type="entry name" value="N-ACETYLGLUCOSAMINE-1-PHOSPHODIESTER ALPHA-N-ACETYLGLUCOSAMINIDASE"/>
    <property type="match status" value="1"/>
</dbReference>
<dbReference type="InterPro" id="IPR001119">
    <property type="entry name" value="SLH_dom"/>
</dbReference>
<evidence type="ECO:0000256" key="1">
    <source>
        <dbReference type="SAM" id="SignalP"/>
    </source>
</evidence>